<reference evidence="2" key="1">
    <citation type="submission" date="2021-08" db="EMBL/GenBank/DDBJ databases">
        <title>Comparative analyses of Brucepasteria parasyntrophica and Teretinema zuelzerae.</title>
        <authorList>
            <person name="Song Y."/>
            <person name="Brune A."/>
        </authorList>
    </citation>
    <scope>NUCLEOTIDE SEQUENCE</scope>
    <source>
        <strain evidence="2">DSM 1903</strain>
    </source>
</reference>
<dbReference type="EMBL" id="JAINWA010000003">
    <property type="protein sequence ID" value="MCD1654624.1"/>
    <property type="molecule type" value="Genomic_DNA"/>
</dbReference>
<feature type="transmembrane region" description="Helical" evidence="1">
    <location>
        <begin position="87"/>
        <end position="105"/>
    </location>
</feature>
<evidence type="ECO:0000256" key="1">
    <source>
        <dbReference type="SAM" id="Phobius"/>
    </source>
</evidence>
<proteinExistence type="predicted"/>
<keyword evidence="1" id="KW-1133">Transmembrane helix</keyword>
<comment type="caution">
    <text evidence="2">The sequence shown here is derived from an EMBL/GenBank/DDBJ whole genome shotgun (WGS) entry which is preliminary data.</text>
</comment>
<evidence type="ECO:0000313" key="2">
    <source>
        <dbReference type="EMBL" id="MCD1654624.1"/>
    </source>
</evidence>
<keyword evidence="3" id="KW-1185">Reference proteome</keyword>
<name>A0AAE3EH56_9SPIR</name>
<protein>
    <submittedName>
        <fullName evidence="2">Uncharacterized protein</fullName>
    </submittedName>
</protein>
<feature type="transmembrane region" description="Helical" evidence="1">
    <location>
        <begin position="112"/>
        <end position="132"/>
    </location>
</feature>
<organism evidence="2 3">
    <name type="scientific">Teretinema zuelzerae</name>
    <dbReference type="NCBI Taxonomy" id="156"/>
    <lineage>
        <taxon>Bacteria</taxon>
        <taxon>Pseudomonadati</taxon>
        <taxon>Spirochaetota</taxon>
        <taxon>Spirochaetia</taxon>
        <taxon>Spirochaetales</taxon>
        <taxon>Treponemataceae</taxon>
        <taxon>Teretinema</taxon>
    </lineage>
</organism>
<dbReference type="Proteomes" id="UP001198163">
    <property type="component" value="Unassembled WGS sequence"/>
</dbReference>
<sequence>MKNTPVIFIFALCPLIPAASNFAYALIFGLAFLWYLAAGIFFREIVKKIDAPEVGPYIELSGLAASVALFSSIASFFFPTIVSSISLYLYVSAFSYLLMISIDGYSLEKINISPIIAFIPFMILFSAFRELIGQGTITLPGKGGLIIHHILPAFPQWGIGFWATSGGSLILLGLITWAGKYVQRKVRSLRRLP</sequence>
<keyword evidence="1" id="KW-0472">Membrane</keyword>
<dbReference type="RefSeq" id="WP_230755045.1">
    <property type="nucleotide sequence ID" value="NZ_JAINWA010000003.1"/>
</dbReference>
<gene>
    <name evidence="2" type="ORF">K7J14_07890</name>
</gene>
<keyword evidence="1" id="KW-0812">Transmembrane</keyword>
<dbReference type="AlphaFoldDB" id="A0AAE3EH56"/>
<accession>A0AAE3EH56</accession>
<evidence type="ECO:0000313" key="3">
    <source>
        <dbReference type="Proteomes" id="UP001198163"/>
    </source>
</evidence>
<feature type="transmembrane region" description="Helical" evidence="1">
    <location>
        <begin position="159"/>
        <end position="182"/>
    </location>
</feature>
<feature type="transmembrane region" description="Helical" evidence="1">
    <location>
        <begin position="6"/>
        <end position="36"/>
    </location>
</feature>